<evidence type="ECO:0000256" key="2">
    <source>
        <dbReference type="ARBA" id="ARBA00022670"/>
    </source>
</evidence>
<dbReference type="Pfam" id="PF01551">
    <property type="entry name" value="Peptidase_M23"/>
    <property type="match status" value="1"/>
</dbReference>
<evidence type="ECO:0000256" key="1">
    <source>
        <dbReference type="ARBA" id="ARBA00001947"/>
    </source>
</evidence>
<dbReference type="EMBL" id="JBBKZT010000051">
    <property type="protein sequence ID" value="MEJ8852586.1"/>
    <property type="molecule type" value="Genomic_DNA"/>
</dbReference>
<dbReference type="InterPro" id="IPR050570">
    <property type="entry name" value="Cell_wall_metabolism_enzyme"/>
</dbReference>
<dbReference type="GO" id="GO:0016787">
    <property type="term" value="F:hydrolase activity"/>
    <property type="evidence" value="ECO:0007669"/>
    <property type="project" value="UniProtKB-KW"/>
</dbReference>
<reference evidence="9 10" key="1">
    <citation type="submission" date="2024-03" db="EMBL/GenBank/DDBJ databases">
        <title>Novel species of the genus Variovorax.</title>
        <authorList>
            <person name="Liu Q."/>
            <person name="Xin Y.-H."/>
        </authorList>
    </citation>
    <scope>NUCLEOTIDE SEQUENCE [LARGE SCALE GENOMIC DNA]</scope>
    <source>
        <strain evidence="9 10">KACC 18900</strain>
    </source>
</reference>
<dbReference type="Proteomes" id="UP001385892">
    <property type="component" value="Unassembled WGS sequence"/>
</dbReference>
<organism evidence="9 10">
    <name type="scientific">Variovorax rhizosphaerae</name>
    <dbReference type="NCBI Taxonomy" id="1836200"/>
    <lineage>
        <taxon>Bacteria</taxon>
        <taxon>Pseudomonadati</taxon>
        <taxon>Pseudomonadota</taxon>
        <taxon>Betaproteobacteria</taxon>
        <taxon>Burkholderiales</taxon>
        <taxon>Comamonadaceae</taxon>
        <taxon>Variovorax</taxon>
    </lineage>
</organism>
<feature type="signal peptide" evidence="7">
    <location>
        <begin position="1"/>
        <end position="21"/>
    </location>
</feature>
<dbReference type="RefSeq" id="WP_340348530.1">
    <property type="nucleotide sequence ID" value="NZ_JBBKZT010000051.1"/>
</dbReference>
<protein>
    <submittedName>
        <fullName evidence="9">M23 family metallopeptidase</fullName>
        <ecNumber evidence="9">3.4.-.-</ecNumber>
    </submittedName>
</protein>
<comment type="caution">
    <text evidence="9">The sequence shown here is derived from an EMBL/GenBank/DDBJ whole genome shotgun (WGS) entry which is preliminary data.</text>
</comment>
<dbReference type="SUPFAM" id="SSF51261">
    <property type="entry name" value="Duplicated hybrid motif"/>
    <property type="match status" value="1"/>
</dbReference>
<keyword evidence="2" id="KW-0645">Protease</keyword>
<sequence length="169" mass="18349">MLRRQLLRAAPWLAASGWTMAQADGDGAGSALLAARALQFPVDGVRPDTVRDTFDDGRPGHRHEAIDIMAPRGTPVRAVDDGTLVKLFDSKPGGLTIYQFDPASQLAYYYAHLDRYADGLREGMQLRRGDLIGYVGTTGNAAPDAPHLHFAVFLLGPESVKSNNDVLFK</sequence>
<dbReference type="Gene3D" id="2.70.70.10">
    <property type="entry name" value="Glucose Permease (Domain IIA)"/>
    <property type="match status" value="1"/>
</dbReference>
<name>A0ABU8WYK4_9BURK</name>
<dbReference type="InterPro" id="IPR016047">
    <property type="entry name" value="M23ase_b-sheet_dom"/>
</dbReference>
<dbReference type="PANTHER" id="PTHR21666">
    <property type="entry name" value="PEPTIDASE-RELATED"/>
    <property type="match status" value="1"/>
</dbReference>
<gene>
    <name evidence="9" type="ORF">WKW82_38670</name>
</gene>
<evidence type="ECO:0000313" key="10">
    <source>
        <dbReference type="Proteomes" id="UP001385892"/>
    </source>
</evidence>
<evidence type="ECO:0000259" key="8">
    <source>
        <dbReference type="Pfam" id="PF01551"/>
    </source>
</evidence>
<keyword evidence="7" id="KW-0732">Signal</keyword>
<dbReference type="CDD" id="cd12797">
    <property type="entry name" value="M23_peptidase"/>
    <property type="match status" value="1"/>
</dbReference>
<accession>A0ABU8WYK4</accession>
<dbReference type="InterPro" id="IPR011055">
    <property type="entry name" value="Dup_hybrid_motif"/>
</dbReference>
<keyword evidence="4 9" id="KW-0378">Hydrolase</keyword>
<evidence type="ECO:0000256" key="6">
    <source>
        <dbReference type="ARBA" id="ARBA00023049"/>
    </source>
</evidence>
<evidence type="ECO:0000256" key="3">
    <source>
        <dbReference type="ARBA" id="ARBA00022723"/>
    </source>
</evidence>
<evidence type="ECO:0000313" key="9">
    <source>
        <dbReference type="EMBL" id="MEJ8852586.1"/>
    </source>
</evidence>
<keyword evidence="6" id="KW-0482">Metalloprotease</keyword>
<evidence type="ECO:0000256" key="4">
    <source>
        <dbReference type="ARBA" id="ARBA00022801"/>
    </source>
</evidence>
<comment type="cofactor">
    <cofactor evidence="1">
        <name>Zn(2+)</name>
        <dbReference type="ChEBI" id="CHEBI:29105"/>
    </cofactor>
</comment>
<dbReference type="EC" id="3.4.-.-" evidence="9"/>
<keyword evidence="3" id="KW-0479">Metal-binding</keyword>
<keyword evidence="5" id="KW-0862">Zinc</keyword>
<evidence type="ECO:0000256" key="7">
    <source>
        <dbReference type="SAM" id="SignalP"/>
    </source>
</evidence>
<evidence type="ECO:0000256" key="5">
    <source>
        <dbReference type="ARBA" id="ARBA00022833"/>
    </source>
</evidence>
<dbReference type="PANTHER" id="PTHR21666:SF288">
    <property type="entry name" value="CELL DIVISION PROTEIN YTFB"/>
    <property type="match status" value="1"/>
</dbReference>
<feature type="chain" id="PRO_5047063793" evidence="7">
    <location>
        <begin position="22"/>
        <end position="169"/>
    </location>
</feature>
<proteinExistence type="predicted"/>
<keyword evidence="10" id="KW-1185">Reference proteome</keyword>
<feature type="domain" description="M23ase beta-sheet core" evidence="8">
    <location>
        <begin position="62"/>
        <end position="152"/>
    </location>
</feature>